<evidence type="ECO:0000313" key="2">
    <source>
        <dbReference type="EMBL" id="PLW14298.1"/>
    </source>
</evidence>
<dbReference type="Proteomes" id="UP000235388">
    <property type="component" value="Unassembled WGS sequence"/>
</dbReference>
<protein>
    <submittedName>
        <fullName evidence="3">Uncharacterized protein</fullName>
    </submittedName>
</protein>
<dbReference type="OrthoDB" id="311172at2759"/>
<dbReference type="EMBL" id="PGCJ01000002">
    <property type="protein sequence ID" value="PLW58492.1"/>
    <property type="molecule type" value="Genomic_DNA"/>
</dbReference>
<keyword evidence="5" id="KW-1185">Reference proteome</keyword>
<gene>
    <name evidence="4" type="ORF">PCANC_00049</name>
    <name evidence="3" type="ORF">PCANC_06322</name>
    <name evidence="2" type="ORF">PCASD_15678</name>
</gene>
<dbReference type="EMBL" id="PGCI01000826">
    <property type="protein sequence ID" value="PLW14298.1"/>
    <property type="molecule type" value="Genomic_DNA"/>
</dbReference>
<feature type="region of interest" description="Disordered" evidence="1">
    <location>
        <begin position="90"/>
        <end position="116"/>
    </location>
</feature>
<dbReference type="EMBL" id="PGCJ01000813">
    <property type="protein sequence ID" value="PLW19407.1"/>
    <property type="molecule type" value="Genomic_DNA"/>
</dbReference>
<evidence type="ECO:0000313" key="5">
    <source>
        <dbReference type="Proteomes" id="UP000235388"/>
    </source>
</evidence>
<reference evidence="5 6" key="1">
    <citation type="submission" date="2017-11" db="EMBL/GenBank/DDBJ databases">
        <title>De novo assembly and phasing of dikaryotic genomes from two isolates of Puccinia coronata f. sp. avenae, the causal agent of oat crown rust.</title>
        <authorList>
            <person name="Miller M.E."/>
            <person name="Zhang Y."/>
            <person name="Omidvar V."/>
            <person name="Sperschneider J."/>
            <person name="Schwessinger B."/>
            <person name="Raley C."/>
            <person name="Palmer J.M."/>
            <person name="Garnica D."/>
            <person name="Upadhyaya N."/>
            <person name="Rathjen J."/>
            <person name="Taylor J.M."/>
            <person name="Park R.F."/>
            <person name="Dodds P.N."/>
            <person name="Hirsch C.D."/>
            <person name="Kianian S.F."/>
            <person name="Figueroa M."/>
        </authorList>
    </citation>
    <scope>NUCLEOTIDE SEQUENCE [LARGE SCALE GENOMIC DNA]</scope>
    <source>
        <strain evidence="3">12NC29</strain>
        <strain evidence="2">12SD80</strain>
    </source>
</reference>
<organism evidence="3 5">
    <name type="scientific">Puccinia coronata f. sp. avenae</name>
    <dbReference type="NCBI Taxonomy" id="200324"/>
    <lineage>
        <taxon>Eukaryota</taxon>
        <taxon>Fungi</taxon>
        <taxon>Dikarya</taxon>
        <taxon>Basidiomycota</taxon>
        <taxon>Pucciniomycotina</taxon>
        <taxon>Pucciniomycetes</taxon>
        <taxon>Pucciniales</taxon>
        <taxon>Pucciniaceae</taxon>
        <taxon>Puccinia</taxon>
    </lineage>
</organism>
<accession>A0A2N5T1R8</accession>
<dbReference type="Gene3D" id="3.30.420.40">
    <property type="match status" value="1"/>
</dbReference>
<proteinExistence type="predicted"/>
<dbReference type="AlphaFoldDB" id="A0A2N5T1R8"/>
<evidence type="ECO:0000313" key="3">
    <source>
        <dbReference type="EMBL" id="PLW19407.1"/>
    </source>
</evidence>
<name>A0A2N5T1R8_9BASI</name>
<evidence type="ECO:0000256" key="1">
    <source>
        <dbReference type="SAM" id="MobiDB-lite"/>
    </source>
</evidence>
<comment type="caution">
    <text evidence="3">The sequence shown here is derived from an EMBL/GenBank/DDBJ whole genome shotgun (WGS) entry which is preliminary data.</text>
</comment>
<evidence type="ECO:0000313" key="4">
    <source>
        <dbReference type="EMBL" id="PLW58492.1"/>
    </source>
</evidence>
<evidence type="ECO:0000313" key="6">
    <source>
        <dbReference type="Proteomes" id="UP000235392"/>
    </source>
</evidence>
<sequence>MSVGSRSPSCRAWSCTRHLGPHERRLKIAELSRLVMHAAFGARPDVFARSILERAGERLSALVLDLRVVHELKPATNGARLERRHVALPPVPIPRARKHANQMGRVSGPGPSHQPA</sequence>
<dbReference type="Proteomes" id="UP000235392">
    <property type="component" value="Unassembled WGS sequence"/>
</dbReference>